<dbReference type="Gene3D" id="1.20.1260.10">
    <property type="match status" value="1"/>
</dbReference>
<dbReference type="SUPFAM" id="SSF47240">
    <property type="entry name" value="Ferritin-like"/>
    <property type="match status" value="1"/>
</dbReference>
<evidence type="ECO:0000313" key="2">
    <source>
        <dbReference type="EMBL" id="RKN44270.1"/>
    </source>
</evidence>
<proteinExistence type="predicted"/>
<protein>
    <submittedName>
        <fullName evidence="2">Hydroxylase</fullName>
    </submittedName>
</protein>
<dbReference type="EMBL" id="RBAK01000007">
    <property type="protein sequence ID" value="RKN44270.1"/>
    <property type="molecule type" value="Genomic_DNA"/>
</dbReference>
<dbReference type="Pfam" id="PF13794">
    <property type="entry name" value="MiaE_2"/>
    <property type="match status" value="1"/>
</dbReference>
<organism evidence="2 3">
    <name type="scientific">Micromonospora endolithica</name>
    <dbReference type="NCBI Taxonomy" id="230091"/>
    <lineage>
        <taxon>Bacteria</taxon>
        <taxon>Bacillati</taxon>
        <taxon>Actinomycetota</taxon>
        <taxon>Actinomycetes</taxon>
        <taxon>Micromonosporales</taxon>
        <taxon>Micromonosporaceae</taxon>
        <taxon>Micromonospora</taxon>
    </lineage>
</organism>
<dbReference type="Proteomes" id="UP000281726">
    <property type="component" value="Unassembled WGS sequence"/>
</dbReference>
<dbReference type="OrthoDB" id="3728083at2"/>
<dbReference type="RefSeq" id="WP_120729678.1">
    <property type="nucleotide sequence ID" value="NZ_RBAK01000007.1"/>
</dbReference>
<comment type="caution">
    <text evidence="2">The sequence shown here is derived from an EMBL/GenBank/DDBJ whole genome shotgun (WGS) entry which is preliminary data.</text>
</comment>
<dbReference type="AlphaFoldDB" id="A0A3A9Z7M6"/>
<dbReference type="InterPro" id="IPR012347">
    <property type="entry name" value="Ferritin-like"/>
</dbReference>
<evidence type="ECO:0000313" key="3">
    <source>
        <dbReference type="Proteomes" id="UP000281726"/>
    </source>
</evidence>
<gene>
    <name evidence="2" type="ORF">D7223_18525</name>
</gene>
<dbReference type="InterPro" id="IPR059125">
    <property type="entry name" value="Ferritin_actino"/>
</dbReference>
<dbReference type="InterPro" id="IPR009078">
    <property type="entry name" value="Ferritin-like_SF"/>
</dbReference>
<name>A0A3A9Z7M6_9ACTN</name>
<keyword evidence="3" id="KW-1185">Reference proteome</keyword>
<dbReference type="CDD" id="cd00657">
    <property type="entry name" value="Ferritin_like"/>
    <property type="match status" value="1"/>
</dbReference>
<sequence>MSVPTPSEPTTDIPPTHAVVDLLGLVALGELLAFERMAADARLAPDLRRRAALGEMAAAEIGNYRRLAARIAALGALPDDAMARYVTPLQAYHDSTEPRDWAEAVTKAYVGDGITDDFLREIAGALAEPDRRLVLDVLHESRYADFAATEIRIAVEADPRVADRLSMWARRLVGEALSQAGRVASADRGALTALTGPGEQVDVPGLFRRLTAAHTARMAAVGLNN</sequence>
<feature type="domain" description="Ferritin-like" evidence="1">
    <location>
        <begin position="17"/>
        <end position="195"/>
    </location>
</feature>
<evidence type="ECO:0000259" key="1">
    <source>
        <dbReference type="Pfam" id="PF13794"/>
    </source>
</evidence>
<accession>A0A3A9Z7M6</accession>
<reference evidence="2 3" key="1">
    <citation type="journal article" date="2004" name="Syst. Appl. Microbiol.">
        <title>Cryptoendolithic actinomycetes from antarctic sandstone rock samples: Micromonospora endolithica sp. nov. and two isolates related to Micromonospora coerulea Jensen 1932.</title>
        <authorList>
            <person name="Hirsch P."/>
            <person name="Mevs U."/>
            <person name="Kroppenstedt R.M."/>
            <person name="Schumann P."/>
            <person name="Stackebrandt E."/>
        </authorList>
    </citation>
    <scope>NUCLEOTIDE SEQUENCE [LARGE SCALE GENOMIC DNA]</scope>
    <source>
        <strain evidence="2 3">JCM 12677</strain>
    </source>
</reference>